<protein>
    <submittedName>
        <fullName evidence="1">Uncharacterized protein</fullName>
    </submittedName>
</protein>
<evidence type="ECO:0000313" key="2">
    <source>
        <dbReference type="Proteomes" id="UP001310022"/>
    </source>
</evidence>
<accession>A0AAN5AK46</accession>
<sequence>MKKFLITLLVILVGGGAFFTWYQFQNQERSTWDFVPSTALAVYESEHIVEDWNLFSQQPIWQNLINTPAFSAFDSSLKSLDSISGSNGMLQQLTQQQNFLLSFHLSSKNEMDWLLYFQPELKQSGQLLKILELYKQHPNYQHEVQAYQDMEIETIKKAGDQQGFSYFVSDRAFVGSFSPVLVEDVIRHLKNKKAGFKDKQWGLFEVPKFDQDQGNLYVNGEKLGALTKSFGSKEFRKPHHQLLDNLLEGLYLDLYFPQGEIIGTGSIFMDTTNQQQYLNTFRGQTVKHRDVFQYIPNQTAFLLKTAISDMPQWQGKLEKFWKENEYENSLRQQMLFRLSLDVADWLSWSSGHLALATLESQKPQQADKLLIMPTDNLPLAKEKFAWLEQQHTEGDQEIKPVEFYESHEIYALHWNEFPMRLFGPSYQGFEKVYYTFHEQVVVIANSIHGLHQFINAYQLENTWGKSLRHEPFIAQINENDQLTFIVDFTKSWSIIKAHLSTNANKIYQDYALPLRSLELFALGIQNQGKHFSSNLILKQSQQSTLQGGQQLMSLSSNTNLSQVAMAKPLVVKNHQSKQSEVLVLEDSSFVELVSAEGNVLWKKQLDDQFPFGSEQIDFYRNGYLQYLLPGQERLFLIDRNGNPVKDFPKKYPRGISPQFVSIFDYDLNRNYRLCLADSTGSLWMTDKNLSPLSGWKPKKLGSPLVAPPRHLRVGTKDCILLCTLNGKIHLLNRKGESYRGFPIQLNQEFDGAIFLEAGTNFKNSQAHVIGKEGLLITFDLSGKILHKNQLYKPLKESRFSLVPDLLNNDFLILRHDLTQVSFLNEEGRLLFEKDYLSPEAMSVQYYNFNQGNQFIAITDKAQDFTYLFNKNGILTNGQPIDSSAPIALTFSPRQQQFTLYNVYQQYLKKWEFYQN</sequence>
<evidence type="ECO:0000313" key="1">
    <source>
        <dbReference type="EMBL" id="GJM62425.1"/>
    </source>
</evidence>
<keyword evidence="2" id="KW-1185">Reference proteome</keyword>
<dbReference type="Proteomes" id="UP001310022">
    <property type="component" value="Unassembled WGS sequence"/>
</dbReference>
<name>A0AAN5AK46_9BACT</name>
<gene>
    <name evidence="1" type="ORF">PEDI_29770</name>
</gene>
<dbReference type="AlphaFoldDB" id="A0AAN5AK46"/>
<dbReference type="RefSeq" id="WP_338237690.1">
    <property type="nucleotide sequence ID" value="NZ_BQKE01000001.1"/>
</dbReference>
<dbReference type="EMBL" id="BQKE01000001">
    <property type="protein sequence ID" value="GJM62425.1"/>
    <property type="molecule type" value="Genomic_DNA"/>
</dbReference>
<organism evidence="1 2">
    <name type="scientific">Persicobacter diffluens</name>
    <dbReference type="NCBI Taxonomy" id="981"/>
    <lineage>
        <taxon>Bacteria</taxon>
        <taxon>Pseudomonadati</taxon>
        <taxon>Bacteroidota</taxon>
        <taxon>Cytophagia</taxon>
        <taxon>Cytophagales</taxon>
        <taxon>Persicobacteraceae</taxon>
        <taxon>Persicobacter</taxon>
    </lineage>
</organism>
<proteinExistence type="predicted"/>
<reference evidence="1 2" key="1">
    <citation type="submission" date="2021-12" db="EMBL/GenBank/DDBJ databases">
        <title>Genome sequencing of bacteria with rrn-lacking chromosome and rrn-plasmid.</title>
        <authorList>
            <person name="Anda M."/>
            <person name="Iwasaki W."/>
        </authorList>
    </citation>
    <scope>NUCLEOTIDE SEQUENCE [LARGE SCALE GENOMIC DNA]</scope>
    <source>
        <strain evidence="1 2">NBRC 15940</strain>
    </source>
</reference>
<comment type="caution">
    <text evidence="1">The sequence shown here is derived from an EMBL/GenBank/DDBJ whole genome shotgun (WGS) entry which is preliminary data.</text>
</comment>